<dbReference type="InterPro" id="IPR050744">
    <property type="entry name" value="AI-2_Isomerase_LsrG"/>
</dbReference>
<keyword evidence="2" id="KW-0503">Monooxygenase</keyword>
<feature type="domain" description="ABM" evidence="1">
    <location>
        <begin position="106"/>
        <end position="198"/>
    </location>
</feature>
<evidence type="ECO:0000313" key="2">
    <source>
        <dbReference type="EMBL" id="MFD0690258.1"/>
    </source>
</evidence>
<keyword evidence="2" id="KW-0560">Oxidoreductase</keyword>
<protein>
    <submittedName>
        <fullName evidence="2">Quinol monooxygenase</fullName>
        <ecNumber evidence="2">1.-.-.-</ecNumber>
    </submittedName>
</protein>
<dbReference type="PANTHER" id="PTHR33336">
    <property type="entry name" value="QUINOL MONOOXYGENASE YGIN-RELATED"/>
    <property type="match status" value="1"/>
</dbReference>
<dbReference type="SUPFAM" id="SSF54909">
    <property type="entry name" value="Dimeric alpha+beta barrel"/>
    <property type="match status" value="2"/>
</dbReference>
<dbReference type="Gene3D" id="3.30.70.100">
    <property type="match status" value="2"/>
</dbReference>
<dbReference type="PANTHER" id="PTHR33336:SF3">
    <property type="entry name" value="ABM DOMAIN-CONTAINING PROTEIN"/>
    <property type="match status" value="1"/>
</dbReference>
<dbReference type="Pfam" id="PF03992">
    <property type="entry name" value="ABM"/>
    <property type="match status" value="2"/>
</dbReference>
<accession>A0ABW2XVH3</accession>
<comment type="caution">
    <text evidence="2">The sequence shown here is derived from an EMBL/GenBank/DDBJ whole genome shotgun (WGS) entry which is preliminary data.</text>
</comment>
<sequence length="200" mass="22497">MYHIAVYFDVPAERRQEFIEAALADGRDSGRDEPGTVRFELIRDESDPGRFYLNEAYTDQAAFAAHADGPHFKRFFDIVGEFADGPHWLIRGDRVPDPRVPGAAPLTVIAHFRAVPGLRDQVLADLAAMIEPSLAEEGCLGYQPYPDPADPDRIVLLERWVDRAALEHHFATPHFAAVAAKLERSLAEPFRLEHLTEVER</sequence>
<dbReference type="PROSITE" id="PS51725">
    <property type="entry name" value="ABM"/>
    <property type="match status" value="2"/>
</dbReference>
<dbReference type="Proteomes" id="UP001597063">
    <property type="component" value="Unassembled WGS sequence"/>
</dbReference>
<keyword evidence="3" id="KW-1185">Reference proteome</keyword>
<proteinExistence type="predicted"/>
<dbReference type="EMBL" id="JBHTGP010000018">
    <property type="protein sequence ID" value="MFD0690258.1"/>
    <property type="molecule type" value="Genomic_DNA"/>
</dbReference>
<evidence type="ECO:0000259" key="1">
    <source>
        <dbReference type="PROSITE" id="PS51725"/>
    </source>
</evidence>
<evidence type="ECO:0000313" key="3">
    <source>
        <dbReference type="Proteomes" id="UP001597063"/>
    </source>
</evidence>
<dbReference type="RefSeq" id="WP_207399768.1">
    <property type="nucleotide sequence ID" value="NZ_CAACUY010000038.1"/>
</dbReference>
<organism evidence="2 3">
    <name type="scientific">Actinomadura fibrosa</name>
    <dbReference type="NCBI Taxonomy" id="111802"/>
    <lineage>
        <taxon>Bacteria</taxon>
        <taxon>Bacillati</taxon>
        <taxon>Actinomycetota</taxon>
        <taxon>Actinomycetes</taxon>
        <taxon>Streptosporangiales</taxon>
        <taxon>Thermomonosporaceae</taxon>
        <taxon>Actinomadura</taxon>
    </lineage>
</organism>
<dbReference type="InterPro" id="IPR011008">
    <property type="entry name" value="Dimeric_a/b-barrel"/>
</dbReference>
<dbReference type="InterPro" id="IPR007138">
    <property type="entry name" value="ABM_dom"/>
</dbReference>
<dbReference type="GO" id="GO:0004497">
    <property type="term" value="F:monooxygenase activity"/>
    <property type="evidence" value="ECO:0007669"/>
    <property type="project" value="UniProtKB-KW"/>
</dbReference>
<name>A0ABW2XVH3_9ACTN</name>
<dbReference type="EC" id="1.-.-.-" evidence="2"/>
<reference evidence="3" key="1">
    <citation type="journal article" date="2019" name="Int. J. Syst. Evol. Microbiol.">
        <title>The Global Catalogue of Microorganisms (GCM) 10K type strain sequencing project: providing services to taxonomists for standard genome sequencing and annotation.</title>
        <authorList>
            <consortium name="The Broad Institute Genomics Platform"/>
            <consortium name="The Broad Institute Genome Sequencing Center for Infectious Disease"/>
            <person name="Wu L."/>
            <person name="Ma J."/>
        </authorList>
    </citation>
    <scope>NUCLEOTIDE SEQUENCE [LARGE SCALE GENOMIC DNA]</scope>
    <source>
        <strain evidence="3">JCM 9371</strain>
    </source>
</reference>
<feature type="domain" description="ABM" evidence="1">
    <location>
        <begin position="2"/>
        <end position="91"/>
    </location>
</feature>
<gene>
    <name evidence="2" type="ORF">ACFQZM_37615</name>
</gene>